<dbReference type="HOGENOM" id="CLU_3356468_0_0_10"/>
<name>A0LY78_CHRFK</name>
<accession>A0LY78</accession>
<dbReference type="EMBL" id="CU207366">
    <property type="protein sequence ID" value="CAL65323.1"/>
    <property type="molecule type" value="Genomic_DNA"/>
</dbReference>
<reference evidence="1 2" key="1">
    <citation type="journal article" date="2006" name="Environ. Microbiol.">
        <title>Whole genome analysis of the marine Bacteroidetes'Gramella forsetii' reveals adaptations to degradation of polymeric organic matter.</title>
        <authorList>
            <person name="Bauer M."/>
            <person name="Kube M."/>
            <person name="Teeling H."/>
            <person name="Richter M."/>
            <person name="Lombardot T."/>
            <person name="Allers E."/>
            <person name="Wuerdemann C.A."/>
            <person name="Quast C."/>
            <person name="Kuhl H."/>
            <person name="Knaust F."/>
            <person name="Woebken D."/>
            <person name="Bischof K."/>
            <person name="Mussmann M."/>
            <person name="Choudhuri J.V."/>
            <person name="Meyer F."/>
            <person name="Reinhardt R."/>
            <person name="Amann R.I."/>
            <person name="Gloeckner F.O."/>
        </authorList>
    </citation>
    <scope>NUCLEOTIDE SEQUENCE [LARGE SCALE GENOMIC DNA]</scope>
    <source>
        <strain evidence="2">DSM 17595 / CGMCC 1.15422 / KT0803</strain>
    </source>
</reference>
<protein>
    <submittedName>
        <fullName evidence="1">Uncharacterized protein</fullName>
    </submittedName>
</protein>
<dbReference type="KEGG" id="gfo:GFO_0337"/>
<evidence type="ECO:0000313" key="1">
    <source>
        <dbReference type="EMBL" id="CAL65323.1"/>
    </source>
</evidence>
<dbReference type="AlphaFoldDB" id="A0LY78"/>
<proteinExistence type="predicted"/>
<gene>
    <name evidence="1" type="ordered locus">GFO_0337</name>
</gene>
<organism evidence="1 2">
    <name type="scientific">Christiangramia forsetii (strain DSM 17595 / CGMCC 1.15422 / KT0803)</name>
    <name type="common">Gramella forsetii</name>
    <dbReference type="NCBI Taxonomy" id="411154"/>
    <lineage>
        <taxon>Bacteria</taxon>
        <taxon>Pseudomonadati</taxon>
        <taxon>Bacteroidota</taxon>
        <taxon>Flavobacteriia</taxon>
        <taxon>Flavobacteriales</taxon>
        <taxon>Flavobacteriaceae</taxon>
        <taxon>Christiangramia</taxon>
    </lineage>
</organism>
<evidence type="ECO:0000313" key="2">
    <source>
        <dbReference type="Proteomes" id="UP000000755"/>
    </source>
</evidence>
<dbReference type="Proteomes" id="UP000000755">
    <property type="component" value="Chromosome"/>
</dbReference>
<sequence length="36" mass="4211">MVIISGSHKKKLKQIQLDENEDFQRILIFIQILASL</sequence>